<protein>
    <submittedName>
        <fullName evidence="1">Uncharacterized protein</fullName>
    </submittedName>
</protein>
<name>A0A192CI54_ECO25</name>
<dbReference type="EMBL" id="CP015085">
    <property type="protein sequence ID" value="ANK05381.1"/>
    <property type="molecule type" value="Genomic_DNA"/>
</dbReference>
<evidence type="ECO:0000313" key="2">
    <source>
        <dbReference type="Proteomes" id="UP000183316"/>
    </source>
</evidence>
<accession>A0A192CI54</accession>
<sequence length="31" mass="3559">MLLELLDTKTDVNPEAIKTSRHCEFGIRKIS</sequence>
<proteinExistence type="predicted"/>
<dbReference type="AlphaFoldDB" id="A0A192CI54"/>
<dbReference type="Proteomes" id="UP000183316">
    <property type="component" value="Chromosome"/>
</dbReference>
<reference evidence="1 2" key="1">
    <citation type="submission" date="2016-03" db="EMBL/GenBank/DDBJ databases">
        <title>Genome Sequence and Comparative Pathogenic Determinants of Uropathogenic Escherichia coli O25b:H4, a Clinical Isolate from Saudi Arabia.</title>
        <authorList>
            <person name="Alyamani E.A.J."/>
            <person name="Khiyami M.A."/>
            <person name="Booq R.Y."/>
            <person name="Bahwerth F.S."/>
            <person name="Vaisvil B."/>
            <person name="Schmitt D.P."/>
            <person name="Kapatral V."/>
        </authorList>
    </citation>
    <scope>NUCLEOTIDE SEQUENCE [LARGE SCALE GENOMIC DNA]</scope>
    <source>
        <strain evidence="1 2">O25b:H4</strain>
    </source>
</reference>
<gene>
    <name evidence="1" type="ORF">WLH_04120</name>
</gene>
<evidence type="ECO:0000313" key="1">
    <source>
        <dbReference type="EMBL" id="ANK05381.1"/>
    </source>
</evidence>
<organism evidence="1 2">
    <name type="scientific">Escherichia coli O25b:H4</name>
    <dbReference type="NCBI Taxonomy" id="941280"/>
    <lineage>
        <taxon>Bacteria</taxon>
        <taxon>Pseudomonadati</taxon>
        <taxon>Pseudomonadota</taxon>
        <taxon>Gammaproteobacteria</taxon>
        <taxon>Enterobacterales</taxon>
        <taxon>Enterobacteriaceae</taxon>
        <taxon>Escherichia</taxon>
    </lineage>
</organism>